<dbReference type="Gene3D" id="3.40.50.720">
    <property type="entry name" value="NAD(P)-binding Rossmann-like Domain"/>
    <property type="match status" value="1"/>
</dbReference>
<dbReference type="GO" id="GO:0016491">
    <property type="term" value="F:oxidoreductase activity"/>
    <property type="evidence" value="ECO:0007669"/>
    <property type="project" value="UniProtKB-KW"/>
</dbReference>
<dbReference type="EMBL" id="JBHLYQ010000002">
    <property type="protein sequence ID" value="MFC0080665.1"/>
    <property type="molecule type" value="Genomic_DNA"/>
</dbReference>
<keyword evidence="2 4" id="KW-0560">Oxidoreductase</keyword>
<dbReference type="EC" id="1.-.-.-" evidence="4"/>
<comment type="similarity">
    <text evidence="1 3">Belongs to the short-chain dehydrogenases/reductases (SDR) family.</text>
</comment>
<dbReference type="InterPro" id="IPR036291">
    <property type="entry name" value="NAD(P)-bd_dom_sf"/>
</dbReference>
<dbReference type="PANTHER" id="PTHR44196:SF1">
    <property type="entry name" value="DEHYDROGENASE_REDUCTASE SDR FAMILY MEMBER 7B"/>
    <property type="match status" value="1"/>
</dbReference>
<dbReference type="Pfam" id="PF00106">
    <property type="entry name" value="adh_short"/>
    <property type="match status" value="1"/>
</dbReference>
<accession>A0ABV6BYZ5</accession>
<protein>
    <submittedName>
        <fullName evidence="4">SDR family oxidoreductase</fullName>
        <ecNumber evidence="4">1.-.-.-</ecNumber>
    </submittedName>
</protein>
<evidence type="ECO:0000313" key="5">
    <source>
        <dbReference type="Proteomes" id="UP001589788"/>
    </source>
</evidence>
<reference evidence="4 5" key="1">
    <citation type="submission" date="2024-09" db="EMBL/GenBank/DDBJ databases">
        <authorList>
            <person name="Sun Q."/>
            <person name="Mori K."/>
        </authorList>
    </citation>
    <scope>NUCLEOTIDE SEQUENCE [LARGE SCALE GENOMIC DNA]</scope>
    <source>
        <strain evidence="4 5">JCM 15389</strain>
    </source>
</reference>
<dbReference type="Proteomes" id="UP001589788">
    <property type="component" value="Unassembled WGS sequence"/>
</dbReference>
<name>A0ABV6BYZ5_9ACTN</name>
<dbReference type="RefSeq" id="WP_248106477.1">
    <property type="nucleotide sequence ID" value="NZ_JAKHEX010000005.1"/>
</dbReference>
<gene>
    <name evidence="4" type="ORF">ACFFRE_00645</name>
</gene>
<dbReference type="PRINTS" id="PR00081">
    <property type="entry name" value="GDHRDH"/>
</dbReference>
<evidence type="ECO:0000256" key="1">
    <source>
        <dbReference type="ARBA" id="ARBA00006484"/>
    </source>
</evidence>
<sequence length="248" mass="25741">MGAVELFEARDLTGQVVGVTGATSGIGQAACRLLVGAGAKVVASGRRAERLEALVDELGAEHVAAYQHDVRESAKAEGLVQRGLEAFGRFDGLVASAGVGVYGSILDYSDEVLQDMLLTNVAGTIWPIRAAVRHFLGQGGGDVVIVSSVAGLRGNADEAVYAATKFAQVGLAGALDRELAPKGIRVTAICPAGVETEFAIGTGRTAGDPALAQYLRPEDVASAILAVLAQPRRLRTALWSMWPMSQQS</sequence>
<dbReference type="PANTHER" id="PTHR44196">
    <property type="entry name" value="DEHYDROGENASE/REDUCTASE SDR FAMILY MEMBER 7B"/>
    <property type="match status" value="1"/>
</dbReference>
<dbReference type="SUPFAM" id="SSF51735">
    <property type="entry name" value="NAD(P)-binding Rossmann-fold domains"/>
    <property type="match status" value="1"/>
</dbReference>
<proteinExistence type="inferred from homology"/>
<evidence type="ECO:0000256" key="2">
    <source>
        <dbReference type="ARBA" id="ARBA00023002"/>
    </source>
</evidence>
<evidence type="ECO:0000256" key="3">
    <source>
        <dbReference type="RuleBase" id="RU000363"/>
    </source>
</evidence>
<dbReference type="InterPro" id="IPR002347">
    <property type="entry name" value="SDR_fam"/>
</dbReference>
<dbReference type="CDD" id="cd05233">
    <property type="entry name" value="SDR_c"/>
    <property type="match status" value="1"/>
</dbReference>
<organism evidence="4 5">
    <name type="scientific">Aciditerrimonas ferrireducens</name>
    <dbReference type="NCBI Taxonomy" id="667306"/>
    <lineage>
        <taxon>Bacteria</taxon>
        <taxon>Bacillati</taxon>
        <taxon>Actinomycetota</taxon>
        <taxon>Acidimicrobiia</taxon>
        <taxon>Acidimicrobiales</taxon>
        <taxon>Acidimicrobiaceae</taxon>
        <taxon>Aciditerrimonas</taxon>
    </lineage>
</organism>
<evidence type="ECO:0000313" key="4">
    <source>
        <dbReference type="EMBL" id="MFC0080665.1"/>
    </source>
</evidence>
<comment type="caution">
    <text evidence="4">The sequence shown here is derived from an EMBL/GenBank/DDBJ whole genome shotgun (WGS) entry which is preliminary data.</text>
</comment>
<keyword evidence="5" id="KW-1185">Reference proteome</keyword>
<dbReference type="PRINTS" id="PR00080">
    <property type="entry name" value="SDRFAMILY"/>
</dbReference>